<dbReference type="STRING" id="1167006.UWK_02617"/>
<dbReference type="InterPro" id="IPR036721">
    <property type="entry name" value="RCK_C_sf"/>
</dbReference>
<evidence type="ECO:0000256" key="6">
    <source>
        <dbReference type="ARBA" id="ARBA00023136"/>
    </source>
</evidence>
<evidence type="ECO:0000256" key="7">
    <source>
        <dbReference type="SAM" id="Phobius"/>
    </source>
</evidence>
<feature type="transmembrane region" description="Helical" evidence="7">
    <location>
        <begin position="579"/>
        <end position="599"/>
    </location>
</feature>
<dbReference type="Gene3D" id="3.30.70.1450">
    <property type="entry name" value="Regulator of K+ conductance, C-terminal domain"/>
    <property type="match status" value="2"/>
</dbReference>
<dbReference type="eggNOG" id="COG0471">
    <property type="taxonomic scope" value="Bacteria"/>
</dbReference>
<dbReference type="HOGENOM" id="CLU_005170_6_1_7"/>
<dbReference type="Pfam" id="PF03600">
    <property type="entry name" value="CitMHS"/>
    <property type="match status" value="1"/>
</dbReference>
<keyword evidence="4" id="KW-0677">Repeat</keyword>
<dbReference type="RefSeq" id="WP_015404839.1">
    <property type="nucleotide sequence ID" value="NC_020304.1"/>
</dbReference>
<keyword evidence="10" id="KW-1185">Reference proteome</keyword>
<sequence length="601" mass="64224">MTLPIILVMAVLGLAILLFIFEWVRVDVVGIIMMIILPLLGLVTPKEAISGLSSNAVVSIIAVIIIGAGLDKTGAMNSLARILLKFAGKSESRIMILISGTVAFISSFMQNIGAAALFMPAAKRICRQTNIPVSRILMPMGFCAIIGGCITLIGSSPLILMNDVMKISDPNVEAFGLFSVTPIGLALIAAALIYFVLFGRFILPAGGGSEAGSGPMSQELERTYRDIGNLFEIQIPESFEGPKTLKELEIRPIFFTSILSIASKGGVIISTPDFADTIQGGDTVIVEGPSDLVAKMAQSFNWVIKEDLEVFAESFSPNNAGILEAIISPRSELVGNTLRSFSFRKKNDVTPLAIFRNNKTYVGDISTMTLRTGDALLLQGPWEKFHYLKERTDLVFTEEVQGEILRTDKVKFAVGGLVLALTMILGFHVQLSIALLAGAMFMVLTKVLSIDEAYESVDWMTVFLLGGLIPLGIAFEKTGAAKLIAETIMSGLGAVSPLILLSVIAILTSFFTLVASNVGATVLMVPLAMNMAGAAGADPRIAALVVAVACSNTFILPTHQVNALIMRPGGYKTKDYFRAGAGMTVLYLVVMMASIALFYGL</sequence>
<protein>
    <submittedName>
        <fullName evidence="9">Di-/tricarboxylate transporter</fullName>
    </submittedName>
</protein>
<evidence type="ECO:0000313" key="9">
    <source>
        <dbReference type="EMBL" id="AGF79153.1"/>
    </source>
</evidence>
<proteinExistence type="predicted"/>
<comment type="subcellular location">
    <subcellularLocation>
        <location evidence="1">Membrane</location>
        <topology evidence="1">Multi-pass membrane protein</topology>
    </subcellularLocation>
</comment>
<feature type="transmembrane region" description="Helical" evidence="7">
    <location>
        <begin position="456"/>
        <end position="475"/>
    </location>
</feature>
<dbReference type="PROSITE" id="PS51202">
    <property type="entry name" value="RCK_C"/>
    <property type="match status" value="1"/>
</dbReference>
<evidence type="ECO:0000256" key="3">
    <source>
        <dbReference type="ARBA" id="ARBA00022692"/>
    </source>
</evidence>
<evidence type="ECO:0000256" key="4">
    <source>
        <dbReference type="ARBA" id="ARBA00022737"/>
    </source>
</evidence>
<dbReference type="PANTHER" id="PTHR43652">
    <property type="entry name" value="BASIC AMINO ACID ANTIPORTER YFCC-RELATED"/>
    <property type="match status" value="1"/>
</dbReference>
<evidence type="ECO:0000256" key="2">
    <source>
        <dbReference type="ARBA" id="ARBA00022448"/>
    </source>
</evidence>
<dbReference type="InterPro" id="IPR004680">
    <property type="entry name" value="Cit_transptr-like_dom"/>
</dbReference>
<feature type="transmembrane region" description="Helical" evidence="7">
    <location>
        <begin position="174"/>
        <end position="197"/>
    </location>
</feature>
<feature type="transmembrane region" description="Helical" evidence="7">
    <location>
        <begin position="487"/>
        <end position="507"/>
    </location>
</feature>
<dbReference type="Proteomes" id="UP000011721">
    <property type="component" value="Chromosome"/>
</dbReference>
<evidence type="ECO:0000259" key="8">
    <source>
        <dbReference type="PROSITE" id="PS51202"/>
    </source>
</evidence>
<feature type="transmembrane region" description="Helical" evidence="7">
    <location>
        <begin position="541"/>
        <end position="559"/>
    </location>
</feature>
<dbReference type="InterPro" id="IPR051679">
    <property type="entry name" value="DASS-Related_Transporters"/>
</dbReference>
<dbReference type="GO" id="GO:0008324">
    <property type="term" value="F:monoatomic cation transmembrane transporter activity"/>
    <property type="evidence" value="ECO:0007669"/>
    <property type="project" value="InterPro"/>
</dbReference>
<feature type="transmembrane region" description="Helical" evidence="7">
    <location>
        <begin position="140"/>
        <end position="162"/>
    </location>
</feature>
<feature type="transmembrane region" description="Helical" evidence="7">
    <location>
        <begin position="5"/>
        <end position="22"/>
    </location>
</feature>
<dbReference type="PATRIC" id="fig|1167006.5.peg.2834"/>
<dbReference type="EMBL" id="CP003985">
    <property type="protein sequence ID" value="AGF79153.1"/>
    <property type="molecule type" value="Genomic_DNA"/>
</dbReference>
<organism evidence="9 10">
    <name type="scientific">Desulfocapsa sulfexigens (strain DSM 10523 / SB164P1)</name>
    <dbReference type="NCBI Taxonomy" id="1167006"/>
    <lineage>
        <taxon>Bacteria</taxon>
        <taxon>Pseudomonadati</taxon>
        <taxon>Thermodesulfobacteriota</taxon>
        <taxon>Desulfobulbia</taxon>
        <taxon>Desulfobulbales</taxon>
        <taxon>Desulfocapsaceae</taxon>
        <taxon>Desulfocapsa</taxon>
    </lineage>
</organism>
<dbReference type="AlphaFoldDB" id="M1P6R5"/>
<feature type="transmembrane region" description="Helical" evidence="7">
    <location>
        <begin position="94"/>
        <end position="119"/>
    </location>
</feature>
<keyword evidence="2" id="KW-0813">Transport</keyword>
<keyword evidence="3 7" id="KW-0812">Transmembrane</keyword>
<evidence type="ECO:0000313" key="10">
    <source>
        <dbReference type="Proteomes" id="UP000011721"/>
    </source>
</evidence>
<dbReference type="SUPFAM" id="SSF116726">
    <property type="entry name" value="TrkA C-terminal domain-like"/>
    <property type="match status" value="2"/>
</dbReference>
<evidence type="ECO:0000256" key="5">
    <source>
        <dbReference type="ARBA" id="ARBA00022989"/>
    </source>
</evidence>
<feature type="transmembrane region" description="Helical" evidence="7">
    <location>
        <begin position="412"/>
        <end position="444"/>
    </location>
</feature>
<feature type="transmembrane region" description="Helical" evidence="7">
    <location>
        <begin position="28"/>
        <end position="45"/>
    </location>
</feature>
<dbReference type="OrthoDB" id="9765532at2"/>
<feature type="domain" description="RCK C-terminal" evidence="8">
    <location>
        <begin position="310"/>
        <end position="394"/>
    </location>
</feature>
<dbReference type="InterPro" id="IPR006037">
    <property type="entry name" value="RCK_C"/>
</dbReference>
<dbReference type="GO" id="GO:0005886">
    <property type="term" value="C:plasma membrane"/>
    <property type="evidence" value="ECO:0007669"/>
    <property type="project" value="TreeGrafter"/>
</dbReference>
<accession>M1P6R5</accession>
<dbReference type="PANTHER" id="PTHR43652:SF2">
    <property type="entry name" value="BASIC AMINO ACID ANTIPORTER YFCC-RELATED"/>
    <property type="match status" value="1"/>
</dbReference>
<gene>
    <name evidence="9" type="ordered locus">UWK_02617</name>
</gene>
<reference evidence="10" key="1">
    <citation type="journal article" date="2013" name="Stand. Genomic Sci.">
        <title>Complete genome sequence of Desulfocapsa sulfexigens, a marine deltaproteobacterium specialized in disproportionating inorganic sulfur compounds.</title>
        <authorList>
            <person name="Finster K.W."/>
            <person name="Kjeldsen K.U."/>
            <person name="Kube M."/>
            <person name="Reinhardt R."/>
            <person name="Mussmann M."/>
            <person name="Amann R."/>
            <person name="Schreiber L."/>
        </authorList>
    </citation>
    <scope>NUCLEOTIDE SEQUENCE [LARGE SCALE GENOMIC DNA]</scope>
    <source>
        <strain evidence="10">DSM 10523 / SB164P1</strain>
    </source>
</reference>
<feature type="transmembrane region" description="Helical" evidence="7">
    <location>
        <begin position="52"/>
        <end position="70"/>
    </location>
</feature>
<keyword evidence="5 7" id="KW-1133">Transmembrane helix</keyword>
<name>M1P6R5_DESSD</name>
<evidence type="ECO:0000256" key="1">
    <source>
        <dbReference type="ARBA" id="ARBA00004141"/>
    </source>
</evidence>
<dbReference type="GO" id="GO:0006813">
    <property type="term" value="P:potassium ion transport"/>
    <property type="evidence" value="ECO:0007669"/>
    <property type="project" value="InterPro"/>
</dbReference>
<dbReference type="KEGG" id="dsf:UWK_02617"/>
<keyword evidence="6 7" id="KW-0472">Membrane</keyword>